<dbReference type="EMBL" id="VLKN01000001">
    <property type="protein sequence ID" value="TWI05971.1"/>
    <property type="molecule type" value="Genomic_DNA"/>
</dbReference>
<keyword evidence="5 6" id="KW-0472">Membrane</keyword>
<dbReference type="PANTHER" id="PTHR21716:SF64">
    <property type="entry name" value="AI-2 TRANSPORT PROTEIN TQSA"/>
    <property type="match status" value="1"/>
</dbReference>
<gene>
    <name evidence="7" type="ORF">IP90_00233</name>
</gene>
<name>A0A562LE96_9GAMM</name>
<comment type="caution">
    <text evidence="7">The sequence shown here is derived from an EMBL/GenBank/DDBJ whole genome shotgun (WGS) entry which is preliminary data.</text>
</comment>
<evidence type="ECO:0000256" key="5">
    <source>
        <dbReference type="ARBA" id="ARBA00023136"/>
    </source>
</evidence>
<protein>
    <submittedName>
        <fullName evidence="7">Putative PurR-regulated permease PerM</fullName>
    </submittedName>
</protein>
<dbReference type="AlphaFoldDB" id="A0A562LE96"/>
<keyword evidence="8" id="KW-1185">Reference proteome</keyword>
<evidence type="ECO:0000256" key="3">
    <source>
        <dbReference type="ARBA" id="ARBA00022692"/>
    </source>
</evidence>
<keyword evidence="3 6" id="KW-0812">Transmembrane</keyword>
<dbReference type="PANTHER" id="PTHR21716">
    <property type="entry name" value="TRANSMEMBRANE PROTEIN"/>
    <property type="match status" value="1"/>
</dbReference>
<feature type="transmembrane region" description="Helical" evidence="6">
    <location>
        <begin position="224"/>
        <end position="251"/>
    </location>
</feature>
<feature type="transmembrane region" description="Helical" evidence="6">
    <location>
        <begin position="283"/>
        <end position="302"/>
    </location>
</feature>
<feature type="transmembrane region" description="Helical" evidence="6">
    <location>
        <begin position="257"/>
        <end position="276"/>
    </location>
</feature>
<sequence length="367" mass="39405">MDRRTAAAAAPFRISMQDAMNHRLQSIVYGLVFALIVGWVLYIGQGIFVPIIFSVLLAYVIFGLTRLLERIPGLGPALPLALRYAVSVLAIGVLLFGFALLFISQIGAVVARAPEYLGDLLALIQQGAVALGMESEPTWASLRRDALSYINLQRLLGSTALLLTSLVAGLVVVVLYVAFMLVERAALPAKIDNLSSDPAQVARVRQLLTGINTRIGAYLALKTLINIITGLVTWAILALFGVEFAAFWAVLAATLNYIPYIGTVLSVAFPVLFAMLQFADPGPVMSVLIALSVAQFFTGHFLDPYVMGQSLNLSPLVILVSLAVWATLWGIPGAFLAVPMTACLVMILSEFPGTRPIAVLLSRHGKV</sequence>
<evidence type="ECO:0000256" key="2">
    <source>
        <dbReference type="ARBA" id="ARBA00009773"/>
    </source>
</evidence>
<feature type="transmembrane region" description="Helical" evidence="6">
    <location>
        <begin position="322"/>
        <end position="348"/>
    </location>
</feature>
<comment type="similarity">
    <text evidence="2">Belongs to the autoinducer-2 exporter (AI-2E) (TC 2.A.86) family.</text>
</comment>
<dbReference type="InterPro" id="IPR002549">
    <property type="entry name" value="AI-2E-like"/>
</dbReference>
<proteinExistence type="inferred from homology"/>
<evidence type="ECO:0000313" key="7">
    <source>
        <dbReference type="EMBL" id="TWI05971.1"/>
    </source>
</evidence>
<feature type="transmembrane region" description="Helical" evidence="6">
    <location>
        <begin position="47"/>
        <end position="68"/>
    </location>
</feature>
<feature type="transmembrane region" description="Helical" evidence="6">
    <location>
        <begin position="21"/>
        <end position="41"/>
    </location>
</feature>
<feature type="transmembrane region" description="Helical" evidence="6">
    <location>
        <begin position="160"/>
        <end position="182"/>
    </location>
</feature>
<evidence type="ECO:0000313" key="8">
    <source>
        <dbReference type="Proteomes" id="UP000315167"/>
    </source>
</evidence>
<keyword evidence="4 6" id="KW-1133">Transmembrane helix</keyword>
<comment type="subcellular location">
    <subcellularLocation>
        <location evidence="1">Membrane</location>
        <topology evidence="1">Multi-pass membrane protein</topology>
    </subcellularLocation>
</comment>
<evidence type="ECO:0000256" key="1">
    <source>
        <dbReference type="ARBA" id="ARBA00004141"/>
    </source>
</evidence>
<dbReference type="Pfam" id="PF01594">
    <property type="entry name" value="AI-2E_transport"/>
    <property type="match status" value="1"/>
</dbReference>
<dbReference type="GO" id="GO:0055085">
    <property type="term" value="P:transmembrane transport"/>
    <property type="evidence" value="ECO:0007669"/>
    <property type="project" value="TreeGrafter"/>
</dbReference>
<accession>A0A562LE96</accession>
<evidence type="ECO:0000256" key="6">
    <source>
        <dbReference type="SAM" id="Phobius"/>
    </source>
</evidence>
<organism evidence="7 8">
    <name type="scientific">Luteimonas cucumeris</name>
    <dbReference type="NCBI Taxonomy" id="985012"/>
    <lineage>
        <taxon>Bacteria</taxon>
        <taxon>Pseudomonadati</taxon>
        <taxon>Pseudomonadota</taxon>
        <taxon>Gammaproteobacteria</taxon>
        <taxon>Lysobacterales</taxon>
        <taxon>Lysobacteraceae</taxon>
        <taxon>Luteimonas</taxon>
    </lineage>
</organism>
<dbReference type="GO" id="GO:0016020">
    <property type="term" value="C:membrane"/>
    <property type="evidence" value="ECO:0007669"/>
    <property type="project" value="UniProtKB-SubCell"/>
</dbReference>
<dbReference type="Proteomes" id="UP000315167">
    <property type="component" value="Unassembled WGS sequence"/>
</dbReference>
<reference evidence="7 8" key="1">
    <citation type="journal article" date="2015" name="Stand. Genomic Sci.">
        <title>Genomic Encyclopedia of Bacterial and Archaeal Type Strains, Phase III: the genomes of soil and plant-associated and newly described type strains.</title>
        <authorList>
            <person name="Whitman W.B."/>
            <person name="Woyke T."/>
            <person name="Klenk H.P."/>
            <person name="Zhou Y."/>
            <person name="Lilburn T.G."/>
            <person name="Beck B.J."/>
            <person name="De Vos P."/>
            <person name="Vandamme P."/>
            <person name="Eisen J.A."/>
            <person name="Garrity G."/>
            <person name="Hugenholtz P."/>
            <person name="Kyrpides N.C."/>
        </authorList>
    </citation>
    <scope>NUCLEOTIDE SEQUENCE [LARGE SCALE GENOMIC DNA]</scope>
    <source>
        <strain evidence="7 8">CGMCC 1.10821</strain>
    </source>
</reference>
<evidence type="ECO:0000256" key="4">
    <source>
        <dbReference type="ARBA" id="ARBA00022989"/>
    </source>
</evidence>
<feature type="transmembrane region" description="Helical" evidence="6">
    <location>
        <begin position="80"/>
        <end position="103"/>
    </location>
</feature>